<dbReference type="Gene3D" id="1.20.1280.120">
    <property type="match status" value="1"/>
</dbReference>
<evidence type="ECO:0000313" key="2">
    <source>
        <dbReference type="EMBL" id="RMZ72236.1"/>
    </source>
</evidence>
<accession>A0A3M7MCK3</accession>
<reference evidence="2 3" key="1">
    <citation type="journal article" date="2014" name="PLoS ONE">
        <title>De novo Genome Assembly of the Fungal Plant Pathogen Pyrenophora semeniperda.</title>
        <authorList>
            <person name="Soliai M.M."/>
            <person name="Meyer S.E."/>
            <person name="Udall J.A."/>
            <person name="Elzinga D.E."/>
            <person name="Hermansen R.A."/>
            <person name="Bodily P.M."/>
            <person name="Hart A.A."/>
            <person name="Coleman C.E."/>
        </authorList>
    </citation>
    <scope>NUCLEOTIDE SEQUENCE [LARGE SCALE GENOMIC DNA]</scope>
    <source>
        <strain evidence="2 3">CCB06</strain>
        <tissue evidence="2">Mycelium</tissue>
    </source>
</reference>
<name>A0A3M7MCK3_9PLEO</name>
<evidence type="ECO:0000313" key="3">
    <source>
        <dbReference type="Proteomes" id="UP000265663"/>
    </source>
</evidence>
<dbReference type="GO" id="GO:0004096">
    <property type="term" value="F:catalase activity"/>
    <property type="evidence" value="ECO:0007669"/>
    <property type="project" value="InterPro"/>
</dbReference>
<gene>
    <name evidence="2" type="ORF">GMOD_00007247</name>
</gene>
<dbReference type="AlphaFoldDB" id="A0A3M7MCK3"/>
<dbReference type="OrthoDB" id="2379805at2759"/>
<dbReference type="GO" id="GO:0042542">
    <property type="term" value="P:response to hydrogen peroxide"/>
    <property type="evidence" value="ECO:0007669"/>
    <property type="project" value="TreeGrafter"/>
</dbReference>
<dbReference type="GO" id="GO:0005777">
    <property type="term" value="C:peroxisome"/>
    <property type="evidence" value="ECO:0007669"/>
    <property type="project" value="TreeGrafter"/>
</dbReference>
<dbReference type="CDD" id="cd08153">
    <property type="entry name" value="srpA_like"/>
    <property type="match status" value="1"/>
</dbReference>
<evidence type="ECO:0000259" key="1">
    <source>
        <dbReference type="SMART" id="SM01060"/>
    </source>
</evidence>
<dbReference type="PANTHER" id="PTHR11465">
    <property type="entry name" value="CATALASE"/>
    <property type="match status" value="1"/>
</dbReference>
<dbReference type="InterPro" id="IPR011614">
    <property type="entry name" value="Catalase_core"/>
</dbReference>
<dbReference type="Pfam" id="PF00199">
    <property type="entry name" value="Catalase"/>
    <property type="match status" value="1"/>
</dbReference>
<organism evidence="2 3">
    <name type="scientific">Pyrenophora seminiperda CCB06</name>
    <dbReference type="NCBI Taxonomy" id="1302712"/>
    <lineage>
        <taxon>Eukaryota</taxon>
        <taxon>Fungi</taxon>
        <taxon>Dikarya</taxon>
        <taxon>Ascomycota</taxon>
        <taxon>Pezizomycotina</taxon>
        <taxon>Dothideomycetes</taxon>
        <taxon>Pleosporomycetidae</taxon>
        <taxon>Pleosporales</taxon>
        <taxon>Pleosporineae</taxon>
        <taxon>Pleosporaceae</taxon>
        <taxon>Pyrenophora</taxon>
    </lineage>
</organism>
<dbReference type="SUPFAM" id="SSF56634">
    <property type="entry name" value="Heme-dependent catalase-like"/>
    <property type="match status" value="1"/>
</dbReference>
<dbReference type="GO" id="GO:0042744">
    <property type="term" value="P:hydrogen peroxide catabolic process"/>
    <property type="evidence" value="ECO:0007669"/>
    <property type="project" value="TreeGrafter"/>
</dbReference>
<dbReference type="InterPro" id="IPR024168">
    <property type="entry name" value="Catalase_SrpA-type_pred"/>
</dbReference>
<dbReference type="Gene3D" id="2.40.180.10">
    <property type="entry name" value="Catalase core domain"/>
    <property type="match status" value="1"/>
</dbReference>
<dbReference type="SMART" id="SM01060">
    <property type="entry name" value="Catalase"/>
    <property type="match status" value="1"/>
</dbReference>
<sequence length="317" mass="35221">MPLSQDKQVIETSNGLVDKLREMAGDVSHSFRPVHAKGHLLTGTFSPTSTASSLSSALHFNAPSTPLTVRFSSSTGMPQIPDTDASANPRGMAIRFHLPSLDGKRHHTDIIAHSTPYFPTRTAAEFLEFLQAATGDTANEAVPQFLEQHPETARFLNEKRLSPESFATERFFGVNAFRFINREGQVTTLRYRIVPVAGEKHVEPEMLKEKSVTYLFDELPSRLRSGPIAFKLLAQVAEEGDVTNNATVLWPEERKLVELGTIKIEKTLSDEDSLKEQKTIIFDPIPRIDGVEPSDDPLLDVRASIYLISGKQRRAAE</sequence>
<dbReference type="GO" id="GO:0020037">
    <property type="term" value="F:heme binding"/>
    <property type="evidence" value="ECO:0007669"/>
    <property type="project" value="InterPro"/>
</dbReference>
<proteinExistence type="predicted"/>
<keyword evidence="3" id="KW-1185">Reference proteome</keyword>
<dbReference type="InterPro" id="IPR018028">
    <property type="entry name" value="Catalase"/>
</dbReference>
<dbReference type="GO" id="GO:0005739">
    <property type="term" value="C:mitochondrion"/>
    <property type="evidence" value="ECO:0007669"/>
    <property type="project" value="TreeGrafter"/>
</dbReference>
<dbReference type="PROSITE" id="PS51402">
    <property type="entry name" value="CATALASE_3"/>
    <property type="match status" value="1"/>
</dbReference>
<dbReference type="Proteomes" id="UP000265663">
    <property type="component" value="Unassembled WGS sequence"/>
</dbReference>
<feature type="domain" description="Catalase core" evidence="1">
    <location>
        <begin position="11"/>
        <end position="317"/>
    </location>
</feature>
<dbReference type="PANTHER" id="PTHR11465:SF62">
    <property type="entry name" value="CATALASE T"/>
    <property type="match status" value="1"/>
</dbReference>
<protein>
    <submittedName>
        <fullName evidence="2">Catalase domain containing</fullName>
    </submittedName>
</protein>
<dbReference type="InterPro" id="IPR020835">
    <property type="entry name" value="Catalase_sf"/>
</dbReference>
<dbReference type="PIRSF" id="PIRSF000296">
    <property type="entry name" value="SrpA"/>
    <property type="match status" value="1"/>
</dbReference>
<dbReference type="EMBL" id="KE747829">
    <property type="protein sequence ID" value="RMZ72236.1"/>
    <property type="molecule type" value="Genomic_DNA"/>
</dbReference>